<name>A0A1D7VYQ5_BREAU</name>
<reference evidence="4" key="2">
    <citation type="submission" date="2016-09" db="EMBL/GenBank/DDBJ databases">
        <title>Complete Genome Sequence of Brevibacterium linens SMQ-1335.</title>
        <authorList>
            <person name="de Melo A.G."/>
            <person name="Labrie S.J."/>
            <person name="Dumaresq J."/>
            <person name="Roberts R.J."/>
            <person name="Tremblay D.M."/>
            <person name="Moineau S."/>
        </authorList>
    </citation>
    <scope>NUCLEOTIDE SEQUENCE [LARGE SCALE GENOMIC DNA]</scope>
    <source>
        <strain evidence="4">SMQ-1335</strain>
    </source>
</reference>
<dbReference type="KEGG" id="blin:BLSMQ_0112"/>
<proteinExistence type="predicted"/>
<evidence type="ECO:0000313" key="4">
    <source>
        <dbReference type="Proteomes" id="UP000094793"/>
    </source>
</evidence>
<dbReference type="EMBL" id="FXZB01000002">
    <property type="protein sequence ID" value="SMX65681.1"/>
    <property type="molecule type" value="Genomic_DNA"/>
</dbReference>
<feature type="region of interest" description="Disordered" evidence="1">
    <location>
        <begin position="226"/>
        <end position="282"/>
    </location>
</feature>
<reference evidence="3" key="3">
    <citation type="submission" date="2017-03" db="EMBL/GenBank/DDBJ databases">
        <authorList>
            <person name="Afonso C.L."/>
            <person name="Miller P.J."/>
            <person name="Scott M.A."/>
            <person name="Spackman E."/>
            <person name="Goraichik I."/>
            <person name="Dimitrov K.M."/>
            <person name="Suarez D.L."/>
            <person name="Swayne D.E."/>
        </authorList>
    </citation>
    <scope>NUCLEOTIDE SEQUENCE [LARGE SCALE GENOMIC DNA]</scope>
    <source>
        <strain evidence="3">ATCC 9175</strain>
    </source>
</reference>
<evidence type="ECO:0000313" key="3">
    <source>
        <dbReference type="EMBL" id="SMX65681.1"/>
    </source>
</evidence>
<dbReference type="Proteomes" id="UP000094793">
    <property type="component" value="Chromosome"/>
</dbReference>
<keyword evidence="5" id="KW-1185">Reference proteome</keyword>
<dbReference type="Proteomes" id="UP000234525">
    <property type="component" value="Unassembled WGS sequence"/>
</dbReference>
<dbReference type="AlphaFoldDB" id="A0A1D7VYQ5"/>
<sequence>MSTFFDGPEFHGMAAGGKISHNPGMGDGMMRELAPFLKAEGIDVDDPNADFTEAEFHAAMEKAQEEYNRRLFTPVGAHRGLALGKLRSFSVTFAEGDIKTAEAVVASLPSDPQDFNPSVAQVTGAAMDLLDEWFTDDVHGPKLGGVMAPKWSAKKSRAVARDILALAHKGRVVDSLDRLIASNSGRPVLEGSMLAVAAAVARLAKRNKVLEQQFVDELMPLDGYPEPVAGTYGSTDRVFQDDQDDQDVQDGPAAEQDLPEWLGGSSAEASAQANPHADPQSVDERMDAVEKTVYEMPLYQRFRDWLAETYDDVDEDSEVFDIAHLLFCIAVSSRADIDEPEGIDDLLDVLESFAVDGQEEAEKTDGESPSTVIFLDSLEALDNYLRFRMDTDENPERWNAARARAEAASMRTDPLPSALMAAVEANALSEEQLAQPLSDNRLVSGVAGILEWIGDSRPLTGTGRVKRADIAEAAEKFGIDAVGVASNARYEDGVNYARSADEVPVLEAMWAVMQSAEITEITGTKVRPGSAADEWKKGEVSADTALPVIGAFIYERLLDVINLVPGEDYGAPAITIAQRLIEILTPDSAPERPDLDLGEVRAERLSTLLADELQELTEFGLLTAGGDTLSVEPVYKRIVAGAALMLLSGPRE</sequence>
<dbReference type="EMBL" id="CP017150">
    <property type="protein sequence ID" value="AOP51834.1"/>
    <property type="molecule type" value="Genomic_DNA"/>
</dbReference>
<evidence type="ECO:0000256" key="1">
    <source>
        <dbReference type="SAM" id="MobiDB-lite"/>
    </source>
</evidence>
<accession>A0A1D7VYQ5</accession>
<reference evidence="5" key="4">
    <citation type="submission" date="2017-03" db="EMBL/GenBank/DDBJ databases">
        <authorList>
            <person name="Monnet C."/>
        </authorList>
    </citation>
    <scope>NUCLEOTIDE SEQUENCE [LARGE SCALE GENOMIC DNA]</scope>
    <source>
        <strain evidence="5">ATCC 9175</strain>
    </source>
</reference>
<protein>
    <submittedName>
        <fullName evidence="2">Uncharacterized protein</fullName>
    </submittedName>
</protein>
<organism evidence="2 4">
    <name type="scientific">Brevibacterium aurantiacum</name>
    <dbReference type="NCBI Taxonomy" id="273384"/>
    <lineage>
        <taxon>Bacteria</taxon>
        <taxon>Bacillati</taxon>
        <taxon>Actinomycetota</taxon>
        <taxon>Actinomycetes</taxon>
        <taxon>Micrococcales</taxon>
        <taxon>Brevibacteriaceae</taxon>
        <taxon>Brevibacterium</taxon>
    </lineage>
</organism>
<reference evidence="2" key="1">
    <citation type="submission" date="2016-09" db="EMBL/GenBank/DDBJ databases">
        <title>Complete Genome Sequence of Brevibacterium aurantiacum SMQ-1335.</title>
        <authorList>
            <person name="de Melo A.G."/>
            <person name="Labrie S.J."/>
            <person name="Dumaresq J."/>
            <person name="Roberts R.J."/>
            <person name="Tremblay D.M."/>
            <person name="Moineau S."/>
        </authorList>
    </citation>
    <scope>NUCLEOTIDE SEQUENCE</scope>
    <source>
        <strain evidence="2">SMQ-1335</strain>
    </source>
</reference>
<dbReference type="OrthoDB" id="3714301at2"/>
<dbReference type="PATRIC" id="fig|1703.10.peg.115"/>
<evidence type="ECO:0000313" key="2">
    <source>
        <dbReference type="EMBL" id="AOP51834.1"/>
    </source>
</evidence>
<accession>A0A2H1HS02</accession>
<dbReference type="RefSeq" id="WP_069599169.1">
    <property type="nucleotide sequence ID" value="NZ_BJME01000005.1"/>
</dbReference>
<dbReference type="eggNOG" id="ENOG5033HUJ">
    <property type="taxonomic scope" value="Bacteria"/>
</dbReference>
<gene>
    <name evidence="3" type="ORF">BAUR9175_00373</name>
    <name evidence="2" type="ORF">BLSMQ_0112</name>
</gene>
<evidence type="ECO:0000313" key="5">
    <source>
        <dbReference type="Proteomes" id="UP000234525"/>
    </source>
</evidence>